<evidence type="ECO:0000313" key="2">
    <source>
        <dbReference type="EMBL" id="MBE9252861.1"/>
    </source>
</evidence>
<accession>A0ABR9VRH9</accession>
<dbReference type="InterPro" id="IPR036869">
    <property type="entry name" value="J_dom_sf"/>
</dbReference>
<keyword evidence="3" id="KW-1185">Reference proteome</keyword>
<comment type="caution">
    <text evidence="2">The sequence shown here is derived from an EMBL/GenBank/DDBJ whole genome shotgun (WGS) entry which is preliminary data.</text>
</comment>
<dbReference type="RefSeq" id="WP_194018884.1">
    <property type="nucleotide sequence ID" value="NZ_JADEVV010000006.1"/>
</dbReference>
<evidence type="ECO:0000259" key="1">
    <source>
        <dbReference type="PROSITE" id="PS50076"/>
    </source>
</evidence>
<dbReference type="CDD" id="cd06257">
    <property type="entry name" value="DnaJ"/>
    <property type="match status" value="1"/>
</dbReference>
<dbReference type="Pfam" id="PF00226">
    <property type="entry name" value="DnaJ"/>
    <property type="match status" value="1"/>
</dbReference>
<dbReference type="Proteomes" id="UP000658720">
    <property type="component" value="Unassembled WGS sequence"/>
</dbReference>
<dbReference type="SUPFAM" id="SSF46565">
    <property type="entry name" value="Chaperone J-domain"/>
    <property type="match status" value="1"/>
</dbReference>
<sequence length="188" mass="21577">MVTDGIRKEIERLVSLHGYDAGHLEQFAEFVLAQKKPKAKAKTTPKKPKKVPALKLSEVKEAVYKYFAVSNTDELKESGEFQLATRDMELNFSKKDSWEKLYRDFVGILPNEVGETGEDCINGINIFKYFKPWQVFGLDGTTATEEQIKSAYRQLSKVYHPDNPQTGNAKVFDRINQMYRSINPNTFK</sequence>
<gene>
    <name evidence="2" type="ORF">IQ217_03110</name>
</gene>
<dbReference type="EMBL" id="JADEVV010000006">
    <property type="protein sequence ID" value="MBE9252861.1"/>
    <property type="molecule type" value="Genomic_DNA"/>
</dbReference>
<dbReference type="InterPro" id="IPR001623">
    <property type="entry name" value="DnaJ_domain"/>
</dbReference>
<name>A0ABR9VRH9_9SYNC</name>
<dbReference type="Gene3D" id="1.10.287.110">
    <property type="entry name" value="DnaJ domain"/>
    <property type="match status" value="1"/>
</dbReference>
<organism evidence="2 3">
    <name type="scientific">Synechocystis salina LEGE 00031</name>
    <dbReference type="NCBI Taxonomy" id="1828736"/>
    <lineage>
        <taxon>Bacteria</taxon>
        <taxon>Bacillati</taxon>
        <taxon>Cyanobacteriota</taxon>
        <taxon>Cyanophyceae</taxon>
        <taxon>Synechococcales</taxon>
        <taxon>Merismopediaceae</taxon>
        <taxon>Synechocystis</taxon>
    </lineage>
</organism>
<feature type="domain" description="J" evidence="1">
    <location>
        <begin position="131"/>
        <end position="188"/>
    </location>
</feature>
<protein>
    <submittedName>
        <fullName evidence="2">DnaJ domain-containing protein</fullName>
    </submittedName>
</protein>
<evidence type="ECO:0000313" key="3">
    <source>
        <dbReference type="Proteomes" id="UP000658720"/>
    </source>
</evidence>
<dbReference type="PROSITE" id="PS50076">
    <property type="entry name" value="DNAJ_2"/>
    <property type="match status" value="1"/>
</dbReference>
<proteinExistence type="predicted"/>
<dbReference type="SMART" id="SM00271">
    <property type="entry name" value="DnaJ"/>
    <property type="match status" value="1"/>
</dbReference>
<reference evidence="2 3" key="1">
    <citation type="submission" date="2020-10" db="EMBL/GenBank/DDBJ databases">
        <authorList>
            <person name="Castelo-Branco R."/>
            <person name="Eusebio N."/>
            <person name="Adriana R."/>
            <person name="Vieira A."/>
            <person name="Brugerolle De Fraissinette N."/>
            <person name="Rezende De Castro R."/>
            <person name="Schneider M.P."/>
            <person name="Vasconcelos V."/>
            <person name="Leao P.N."/>
        </authorList>
    </citation>
    <scope>NUCLEOTIDE SEQUENCE [LARGE SCALE GENOMIC DNA]</scope>
    <source>
        <strain evidence="2 3">LEGE 00031</strain>
    </source>
</reference>